<evidence type="ECO:0000313" key="3">
    <source>
        <dbReference type="Proteomes" id="UP001397290"/>
    </source>
</evidence>
<reference evidence="2 3" key="1">
    <citation type="submission" date="2020-02" db="EMBL/GenBank/DDBJ databases">
        <title>Comparative genomics of the hypocrealean fungal genus Beauvera.</title>
        <authorList>
            <person name="Showalter D.N."/>
            <person name="Bushley K.E."/>
            <person name="Rehner S.A."/>
        </authorList>
    </citation>
    <scope>NUCLEOTIDE SEQUENCE [LARGE SCALE GENOMIC DNA]</scope>
    <source>
        <strain evidence="2 3">ARSEF4384</strain>
    </source>
</reference>
<feature type="transmembrane region" description="Helical" evidence="1">
    <location>
        <begin position="121"/>
        <end position="141"/>
    </location>
</feature>
<gene>
    <name evidence="2" type="ORF">G3M48_004078</name>
</gene>
<sequence length="204" mass="21629">MSNPEKPCGRRRCPRYGMQPHLAEVLSRSLSESSTEPGPPPDGGWAAWLQCKWHPSTLTNKLFTLTLASLQVLLATSGVGIVSRSVPSFIADCIGAVNVFMRPSIIASLLVYCFIAIARPVGLYACVLMFGVVGAGIQSLFPAVLSFLTTDLRKLGVSMGMVFAIVFAASPIAAGCDFSIAAKAARMPSKGLNSTSRIKKGHRG</sequence>
<name>A0AAW0RTV5_9HYPO</name>
<keyword evidence="3" id="KW-1185">Reference proteome</keyword>
<feature type="transmembrane region" description="Helical" evidence="1">
    <location>
        <begin position="161"/>
        <end position="182"/>
    </location>
</feature>
<protein>
    <submittedName>
        <fullName evidence="2">Uncharacterized protein</fullName>
    </submittedName>
</protein>
<dbReference type="EMBL" id="JAAHCF010000265">
    <property type="protein sequence ID" value="KAK8145719.1"/>
    <property type="molecule type" value="Genomic_DNA"/>
</dbReference>
<organism evidence="2 3">
    <name type="scientific">Beauveria asiatica</name>
    <dbReference type="NCBI Taxonomy" id="1069075"/>
    <lineage>
        <taxon>Eukaryota</taxon>
        <taxon>Fungi</taxon>
        <taxon>Dikarya</taxon>
        <taxon>Ascomycota</taxon>
        <taxon>Pezizomycotina</taxon>
        <taxon>Sordariomycetes</taxon>
        <taxon>Hypocreomycetidae</taxon>
        <taxon>Hypocreales</taxon>
        <taxon>Cordycipitaceae</taxon>
        <taxon>Beauveria</taxon>
    </lineage>
</organism>
<keyword evidence="1" id="KW-1133">Transmembrane helix</keyword>
<comment type="caution">
    <text evidence="2">The sequence shown here is derived from an EMBL/GenBank/DDBJ whole genome shotgun (WGS) entry which is preliminary data.</text>
</comment>
<feature type="transmembrane region" description="Helical" evidence="1">
    <location>
        <begin position="62"/>
        <end position="83"/>
    </location>
</feature>
<evidence type="ECO:0000256" key="1">
    <source>
        <dbReference type="SAM" id="Phobius"/>
    </source>
</evidence>
<keyword evidence="1" id="KW-0812">Transmembrane</keyword>
<dbReference type="AlphaFoldDB" id="A0AAW0RTV5"/>
<keyword evidence="1" id="KW-0472">Membrane</keyword>
<dbReference type="Proteomes" id="UP001397290">
    <property type="component" value="Unassembled WGS sequence"/>
</dbReference>
<evidence type="ECO:0000313" key="2">
    <source>
        <dbReference type="EMBL" id="KAK8145719.1"/>
    </source>
</evidence>
<feature type="transmembrane region" description="Helical" evidence="1">
    <location>
        <begin position="89"/>
        <end position="114"/>
    </location>
</feature>
<proteinExistence type="predicted"/>
<accession>A0AAW0RTV5</accession>